<dbReference type="EMBL" id="FQNC01000049">
    <property type="protein sequence ID" value="SGY81195.1"/>
    <property type="molecule type" value="Genomic_DNA"/>
</dbReference>
<protein>
    <submittedName>
        <fullName evidence="1">BQ5605_C009g05484 protein</fullName>
    </submittedName>
</protein>
<sequence length="104" mass="11590">MLNSLLGCPLARSLWSTLSPAPHPALSDFVRPVVSRSERRLVKLRILFFHAIWKLLAAADTFGSCNSSEFSRNVQSEPLKPITETAFEDLRASIQAFKGYLVSL</sequence>
<proteinExistence type="predicted"/>
<keyword evidence="2" id="KW-1185">Reference proteome</keyword>
<name>A0A2X0MDJ5_9BASI</name>
<accession>A0A2X0MDJ5</accession>
<dbReference type="Proteomes" id="UP000249464">
    <property type="component" value="Unassembled WGS sequence"/>
</dbReference>
<reference evidence="1 2" key="1">
    <citation type="submission" date="2016-11" db="EMBL/GenBank/DDBJ databases">
        <authorList>
            <person name="Jaros S."/>
            <person name="Januszkiewicz K."/>
            <person name="Wedrychowicz H."/>
        </authorList>
    </citation>
    <scope>NUCLEOTIDE SEQUENCE [LARGE SCALE GENOMIC DNA]</scope>
</reference>
<evidence type="ECO:0000313" key="2">
    <source>
        <dbReference type="Proteomes" id="UP000249464"/>
    </source>
</evidence>
<evidence type="ECO:0000313" key="1">
    <source>
        <dbReference type="EMBL" id="SGY81195.1"/>
    </source>
</evidence>
<gene>
    <name evidence="1" type="primary">BQ5605_C009g05484</name>
    <name evidence="1" type="ORF">BQ5605_C009G05484</name>
</gene>
<dbReference type="AlphaFoldDB" id="A0A2X0MDJ5"/>
<organism evidence="1 2">
    <name type="scientific">Microbotryum silenes-dioicae</name>
    <dbReference type="NCBI Taxonomy" id="796604"/>
    <lineage>
        <taxon>Eukaryota</taxon>
        <taxon>Fungi</taxon>
        <taxon>Dikarya</taxon>
        <taxon>Basidiomycota</taxon>
        <taxon>Pucciniomycotina</taxon>
        <taxon>Microbotryomycetes</taxon>
        <taxon>Microbotryales</taxon>
        <taxon>Microbotryaceae</taxon>
        <taxon>Microbotryum</taxon>
    </lineage>
</organism>